<dbReference type="AlphaFoldDB" id="A0A367IL93"/>
<reference evidence="1 2" key="1">
    <citation type="journal article" date="2018" name="G3 (Bethesda)">
        <title>Phylogenetic and Phylogenomic Definition of Rhizopus Species.</title>
        <authorList>
            <person name="Gryganskyi A.P."/>
            <person name="Golan J."/>
            <person name="Dolatabadi S."/>
            <person name="Mondo S."/>
            <person name="Robb S."/>
            <person name="Idnurm A."/>
            <person name="Muszewska A."/>
            <person name="Steczkiewicz K."/>
            <person name="Masonjones S."/>
            <person name="Liao H.L."/>
            <person name="Gajdeczka M.T."/>
            <person name="Anike F."/>
            <person name="Vuek A."/>
            <person name="Anishchenko I.M."/>
            <person name="Voigt K."/>
            <person name="de Hoog G.S."/>
            <person name="Smith M.E."/>
            <person name="Heitman J."/>
            <person name="Vilgalys R."/>
            <person name="Stajich J.E."/>
        </authorList>
    </citation>
    <scope>NUCLEOTIDE SEQUENCE [LARGE SCALE GENOMIC DNA]</scope>
    <source>
        <strain evidence="1 2">CBS 357.93</strain>
    </source>
</reference>
<comment type="caution">
    <text evidence="1">The sequence shown here is derived from an EMBL/GenBank/DDBJ whole genome shotgun (WGS) entry which is preliminary data.</text>
</comment>
<feature type="non-terminal residue" evidence="1">
    <location>
        <position position="1"/>
    </location>
</feature>
<evidence type="ECO:0000313" key="2">
    <source>
        <dbReference type="Proteomes" id="UP000252139"/>
    </source>
</evidence>
<dbReference type="EMBL" id="PJQL01005175">
    <property type="protein sequence ID" value="RCH78428.1"/>
    <property type="molecule type" value="Genomic_DNA"/>
</dbReference>
<evidence type="ECO:0000313" key="1">
    <source>
        <dbReference type="EMBL" id="RCH78428.1"/>
    </source>
</evidence>
<organism evidence="1 2">
    <name type="scientific">Rhizopus azygosporus</name>
    <name type="common">Rhizopus microsporus var. azygosporus</name>
    <dbReference type="NCBI Taxonomy" id="86630"/>
    <lineage>
        <taxon>Eukaryota</taxon>
        <taxon>Fungi</taxon>
        <taxon>Fungi incertae sedis</taxon>
        <taxon>Mucoromycota</taxon>
        <taxon>Mucoromycotina</taxon>
        <taxon>Mucoromycetes</taxon>
        <taxon>Mucorales</taxon>
        <taxon>Mucorineae</taxon>
        <taxon>Rhizopodaceae</taxon>
        <taxon>Rhizopus</taxon>
    </lineage>
</organism>
<dbReference type="Proteomes" id="UP000252139">
    <property type="component" value="Unassembled WGS sequence"/>
</dbReference>
<sequence length="57" mass="6449">GLDMIIEEADQDGDVFYDSTEYAPGEYEASSRNSLKKQLDLNQVEINILVKANTKRL</sequence>
<keyword evidence="2" id="KW-1185">Reference proteome</keyword>
<protein>
    <submittedName>
        <fullName evidence="1">Uncharacterized protein</fullName>
    </submittedName>
</protein>
<accession>A0A367IL93</accession>
<gene>
    <name evidence="1" type="ORF">CU097_002479</name>
</gene>
<proteinExistence type="predicted"/>
<name>A0A367IL93_RHIAZ</name>